<evidence type="ECO:0000256" key="1">
    <source>
        <dbReference type="ARBA" id="ARBA00009787"/>
    </source>
</evidence>
<dbReference type="EMBL" id="JAWHXQ010000010">
    <property type="protein sequence ID" value="MDV0612461.1"/>
    <property type="molecule type" value="Genomic_DNA"/>
</dbReference>
<evidence type="ECO:0000259" key="2">
    <source>
        <dbReference type="Pfam" id="PF04754"/>
    </source>
</evidence>
<organism evidence="3 4">
    <name type="scientific">Klebsiella quasipneumoniae subsp. similipneumoniae</name>
    <dbReference type="NCBI Taxonomy" id="1463164"/>
    <lineage>
        <taxon>Bacteria</taxon>
        <taxon>Pseudomonadati</taxon>
        <taxon>Pseudomonadota</taxon>
        <taxon>Gammaproteobacteria</taxon>
        <taxon>Enterobacterales</taxon>
        <taxon>Enterobacteriaceae</taxon>
        <taxon>Klebsiella/Raoultella group</taxon>
        <taxon>Klebsiella</taxon>
        <taxon>Klebsiella pneumoniae complex</taxon>
    </lineage>
</organism>
<dbReference type="Pfam" id="PF04754">
    <property type="entry name" value="Transposase_31"/>
    <property type="match status" value="1"/>
</dbReference>
<dbReference type="RefSeq" id="WP_203558964.1">
    <property type="nucleotide sequence ID" value="NZ_JAWHXQ010000010.1"/>
</dbReference>
<protein>
    <submittedName>
        <fullName evidence="3">Rpn family recombination-promoting nuclease/putative transposase</fullName>
    </submittedName>
</protein>
<dbReference type="GO" id="GO:1990238">
    <property type="term" value="F:double-stranded DNA endonuclease activity"/>
    <property type="evidence" value="ECO:0007669"/>
    <property type="project" value="TreeGrafter"/>
</dbReference>
<comment type="similarity">
    <text evidence="1">Belongs to the Rpn/YhgA-like nuclease family.</text>
</comment>
<sequence>MKKRPHSTPHDSLFKRFLRDSETARDFLDIHLPPALRQLYDLSTLHLESGSFVEDNLRASYSDILYSLQTSKGEGYIYVVIEHQSTPDSHMAFRLLRYALAAMQQHLDRGHKALPLVIPMLFYHGSISPYPFSLCWLDEFPPDSPAKQLYLGAFPLVDVTDIPDDAILQHRRIALLELVQKHIRQRDLSHILQQLVEVVLMGYTDHQQFKTLFTYMSLHGNSADPDNFIDQLVERLPQYEDTLMTIAEYLKQKGREEGKQRWLQQGQQEGLQEGLQAGEHREACRIALMMLENGMDTETVLRMTRLSADELATLARQARQARQSPPPLSP</sequence>
<gene>
    <name evidence="3" type="ORF">RZO73_18280</name>
</gene>
<evidence type="ECO:0000313" key="3">
    <source>
        <dbReference type="EMBL" id="MDV0612461.1"/>
    </source>
</evidence>
<feature type="domain" description="Transposase (putative) YhgA-like" evidence="2">
    <location>
        <begin position="8"/>
        <end position="208"/>
    </location>
</feature>
<dbReference type="InterPro" id="IPR051699">
    <property type="entry name" value="Rpn/YhgA-like_nuclease"/>
</dbReference>
<reference evidence="3" key="1">
    <citation type="submission" date="2023-10" db="EMBL/GenBank/DDBJ databases">
        <title>Surveillance and assessment of the effects of hospital wastewater treatment on clearance of pathogenic bacterial and antimicrobial resistance genes.</title>
        <authorList>
            <person name="Wu Y."/>
        </authorList>
    </citation>
    <scope>NUCLEOTIDE SEQUENCE</scope>
    <source>
        <strain evidence="3">23-M-SY-8</strain>
    </source>
</reference>
<proteinExistence type="inferred from homology"/>
<dbReference type="NCBIfam" id="TIGR01784">
    <property type="entry name" value="T_den_put_tspse"/>
    <property type="match status" value="1"/>
</dbReference>
<dbReference type="Proteomes" id="UP001187239">
    <property type="component" value="Unassembled WGS sequence"/>
</dbReference>
<evidence type="ECO:0000313" key="4">
    <source>
        <dbReference type="Proteomes" id="UP001187239"/>
    </source>
</evidence>
<name>A0AAE4MSZ4_9ENTR</name>
<dbReference type="PANTHER" id="PTHR34611:SF2">
    <property type="entry name" value="INACTIVE RECOMBINATION-PROMOTING NUCLEASE-LIKE PROTEIN RPNE-RELATED"/>
    <property type="match status" value="1"/>
</dbReference>
<accession>A0AAE4MSZ4</accession>
<dbReference type="InterPro" id="IPR006842">
    <property type="entry name" value="Transposase_31"/>
</dbReference>
<dbReference type="PANTHER" id="PTHR34611">
    <property type="match status" value="1"/>
</dbReference>
<dbReference type="GO" id="GO:0006310">
    <property type="term" value="P:DNA recombination"/>
    <property type="evidence" value="ECO:0007669"/>
    <property type="project" value="TreeGrafter"/>
</dbReference>
<comment type="caution">
    <text evidence="3">The sequence shown here is derived from an EMBL/GenBank/DDBJ whole genome shotgun (WGS) entry which is preliminary data.</text>
</comment>
<dbReference type="InterPro" id="IPR010106">
    <property type="entry name" value="RpnA"/>
</dbReference>
<dbReference type="AlphaFoldDB" id="A0AAE4MSZ4"/>